<keyword evidence="3" id="KW-1185">Reference proteome</keyword>
<feature type="compositionally biased region" description="Low complexity" evidence="1">
    <location>
        <begin position="1290"/>
        <end position="1311"/>
    </location>
</feature>
<feature type="compositionally biased region" description="Acidic residues" evidence="1">
    <location>
        <begin position="1254"/>
        <end position="1267"/>
    </location>
</feature>
<evidence type="ECO:0000256" key="1">
    <source>
        <dbReference type="SAM" id="MobiDB-lite"/>
    </source>
</evidence>
<feature type="region of interest" description="Disordered" evidence="1">
    <location>
        <begin position="755"/>
        <end position="1401"/>
    </location>
</feature>
<evidence type="ECO:0000313" key="2">
    <source>
        <dbReference type="EMBL" id="KAJ4350451.1"/>
    </source>
</evidence>
<evidence type="ECO:0000313" key="3">
    <source>
        <dbReference type="Proteomes" id="UP001140513"/>
    </source>
</evidence>
<gene>
    <name evidence="2" type="ORF">N0V89_009072</name>
</gene>
<dbReference type="EMBL" id="JAPEUX010000006">
    <property type="protein sequence ID" value="KAJ4350451.1"/>
    <property type="molecule type" value="Genomic_DNA"/>
</dbReference>
<proteinExistence type="predicted"/>
<feature type="compositionally biased region" description="Low complexity" evidence="1">
    <location>
        <begin position="907"/>
        <end position="917"/>
    </location>
</feature>
<dbReference type="OrthoDB" id="10596640at2759"/>
<feature type="compositionally biased region" description="Polar residues" evidence="1">
    <location>
        <begin position="1241"/>
        <end position="1251"/>
    </location>
</feature>
<sequence>MASWPPGLRIGAEPSAALSHPITPNTSDPFFLHDADFDHDLGKEELDYSRAKVLEAMSSGVRIQLDDPLPVFLRFTDSGRVENGLYPPEFYEYADDLRTPCTWKECRDAIDSFEWGGPTLGLQQEQVKAYGEEQLLTPAVEDSQADTLLSDAASQTLPHSASPRVDNTEAELAVDEGFIHAGPTTGALISESSPRSLHRAELAVPTLPFPADPTPLEASEDRIESSTPRIEGPPPKAVVAPGVIISTRSLEAADSRDPIAYQSVSSPLLGDAVEADSMLPRETSAEKASGVKDIQGTIEGDAKLLVQSAVPEEESISLPHIADRAATPSNTAVAQLYVDRPIEGQMPNDEGTLGEVQPQTNTAADETDVNDLGSLFDCNGEEPGQIEQQHGQDTDAIHPRTETAEPVDIPAQASPANTHIAANSSTEIISTDTPIQPSLHDEVAAQILEHFNSMDQESPSGTLSEEHTSELQNSTEVLALPSTLAVSATEYGSKASDEAEVDAESVGGPAANEVLLVESVQDEAPSSPPEVDPQLLQHNVAEQGMSTDVGLTGDINISDENHKVDADSTGGSTANESSLVESLQDKSPSDPPGVDPQLLQPGLLEQRLFTGVGLAEDVNMSGRNDEVDGDSIAGFAAEGSSLVPSLRDEMPSSPTKVDPELPQHDVPEQGASTEVWLTQDVNISAKHDKVDVDVQIGSNIALQDIPPVPFFQNKSLSMTPSSEVEAPQQKSFEQESCSETIKAEHYHMGVQGDEMDLAVGSNSGSTSKHADEWPSSPDEPELSDPPKDTQLPQQKNLKQALLSSEGMETPKDNHDADEIGPMTKSEEVEVSGEEIRASNSPERKKQRSPFTLKIKSQIWNVAPRDGANDDASAVEDTAMASIPTSGNAIAELQEPDDMVDFSETESSDGSGSSADLSPPEKTPSRPSVSVEESPSLPSLPLEDGTLADSEERTPQPLLLGLEEHAAAASSSTIAPSIPTAMNIPQHDQSSPWAGTMLEQQLDLPPSPYESEPATRALPVETCDPESDASLGANASIKVGLQAAPADAHLPVPKQDTPRETPEPRSVPANDESTVSSDLSDLNELIETKFGQSTPKSVPRKRTRPATTEKARAIPDATVEYEPEESSGSDYEAPTRKKQKNVAFQTSSSASRSKGKTKLPAPSKGRRGKKATQQVLEEEVVDREDTESSTDDEEEQTTSTQNGASPAANETSPNRPVYWALETNYGKRVTRGDAHNGRVGNPANTTPVQGAVQTVDEEEILVDAEPDGTIDSISKAKGKDKAATPAKVPKTPNTAVKTTPRTTRAKTSARAAGLKTPNAGPSNTSEAATKRGKFGFKMPNGRKRKATEAADEPMQPSSASSGQAYTQRQTRQASAAQEEQQRQMEMETNVAKRTRGARRSLP</sequence>
<accession>A0A9W9C960</accession>
<feature type="compositionally biased region" description="Polar residues" evidence="1">
    <location>
        <begin position="1070"/>
        <end position="1079"/>
    </location>
</feature>
<feature type="region of interest" description="Disordered" evidence="1">
    <location>
        <begin position="548"/>
        <end position="598"/>
    </location>
</feature>
<feature type="compositionally biased region" description="Low complexity" evidence="1">
    <location>
        <begin position="1362"/>
        <end position="1377"/>
    </location>
</feature>
<feature type="compositionally biased region" description="Basic residues" evidence="1">
    <location>
        <begin position="1391"/>
        <end position="1401"/>
    </location>
</feature>
<comment type="caution">
    <text evidence="2">The sequence shown here is derived from an EMBL/GenBank/DDBJ whole genome shotgun (WGS) entry which is preliminary data.</text>
</comment>
<feature type="compositionally biased region" description="Low complexity" evidence="1">
    <location>
        <begin position="924"/>
        <end position="942"/>
    </location>
</feature>
<protein>
    <submittedName>
        <fullName evidence="2">Uncharacterized protein</fullName>
    </submittedName>
</protein>
<feature type="compositionally biased region" description="Polar residues" evidence="1">
    <location>
        <begin position="1141"/>
        <end position="1151"/>
    </location>
</feature>
<feature type="compositionally biased region" description="Basic and acidic residues" evidence="1">
    <location>
        <begin position="808"/>
        <end position="817"/>
    </location>
</feature>
<feature type="compositionally biased region" description="Polar residues" evidence="1">
    <location>
        <begin position="1201"/>
        <end position="1213"/>
    </location>
</feature>
<reference evidence="2" key="1">
    <citation type="submission" date="2022-10" db="EMBL/GenBank/DDBJ databases">
        <title>Tapping the CABI collections for fungal endophytes: first genome assemblies for Collariella, Neodidymelliopsis, Ascochyta clinopodiicola, Didymella pomorum, Didymosphaeria variabile, Neocosmospora piperis and Neocucurbitaria cava.</title>
        <authorList>
            <person name="Hill R."/>
        </authorList>
    </citation>
    <scope>NUCLEOTIDE SEQUENCE</scope>
    <source>
        <strain evidence="2">IMI 356815</strain>
    </source>
</reference>
<name>A0A9W9C960_9PLEO</name>
<organism evidence="2 3">
    <name type="scientific">Didymosphaeria variabile</name>
    <dbReference type="NCBI Taxonomy" id="1932322"/>
    <lineage>
        <taxon>Eukaryota</taxon>
        <taxon>Fungi</taxon>
        <taxon>Dikarya</taxon>
        <taxon>Ascomycota</taxon>
        <taxon>Pezizomycotina</taxon>
        <taxon>Dothideomycetes</taxon>
        <taxon>Pleosporomycetidae</taxon>
        <taxon>Pleosporales</taxon>
        <taxon>Massarineae</taxon>
        <taxon>Didymosphaeriaceae</taxon>
        <taxon>Didymosphaeria</taxon>
    </lineage>
</organism>
<dbReference type="Proteomes" id="UP001140513">
    <property type="component" value="Unassembled WGS sequence"/>
</dbReference>
<feature type="compositionally biased region" description="Low complexity" evidence="1">
    <location>
        <begin position="966"/>
        <end position="980"/>
    </location>
</feature>
<feature type="compositionally biased region" description="Polar residues" evidence="1">
    <location>
        <begin position="569"/>
        <end position="581"/>
    </location>
</feature>
<dbReference type="GeneID" id="80912602"/>
<feature type="compositionally biased region" description="Basic residues" evidence="1">
    <location>
        <begin position="1329"/>
        <end position="1344"/>
    </location>
</feature>
<dbReference type="RefSeq" id="XP_056069381.1">
    <property type="nucleotide sequence ID" value="XM_056217825.1"/>
</dbReference>
<feature type="compositionally biased region" description="Acidic residues" evidence="1">
    <location>
        <begin position="893"/>
        <end position="906"/>
    </location>
</feature>
<feature type="compositionally biased region" description="Acidic residues" evidence="1">
    <location>
        <begin position="1175"/>
        <end position="1195"/>
    </location>
</feature>